<dbReference type="InterPro" id="IPR014395">
    <property type="entry name" value="Pen/GL7ACA/AHL_acylase"/>
</dbReference>
<dbReference type="Proteomes" id="UP000604117">
    <property type="component" value="Unassembled WGS sequence"/>
</dbReference>
<dbReference type="PANTHER" id="PTHR34218:SF4">
    <property type="entry name" value="ACYL-HOMOSERINE LACTONE ACYLASE QUIP"/>
    <property type="match status" value="1"/>
</dbReference>
<dbReference type="PANTHER" id="PTHR34218">
    <property type="entry name" value="PEPTIDASE S45 PENICILLIN AMIDASE"/>
    <property type="match status" value="1"/>
</dbReference>
<dbReference type="Gene3D" id="1.10.1400.10">
    <property type="match status" value="1"/>
</dbReference>
<proteinExistence type="inferred from homology"/>
<dbReference type="Pfam" id="PF01804">
    <property type="entry name" value="Penicil_amidase"/>
    <property type="match status" value="1"/>
</dbReference>
<feature type="signal peptide" evidence="4">
    <location>
        <begin position="1"/>
        <end position="30"/>
    </location>
</feature>
<dbReference type="Gene3D" id="2.30.120.10">
    <property type="match status" value="1"/>
</dbReference>
<dbReference type="Gene3D" id="1.10.439.10">
    <property type="entry name" value="Penicillin Amidohydrolase, domain 1"/>
    <property type="match status" value="1"/>
</dbReference>
<evidence type="ECO:0000313" key="6">
    <source>
        <dbReference type="Proteomes" id="UP000604117"/>
    </source>
</evidence>
<dbReference type="InterPro" id="IPR043146">
    <property type="entry name" value="Penicillin_amidase_N_B-knob"/>
</dbReference>
<evidence type="ECO:0000256" key="4">
    <source>
        <dbReference type="SAM" id="SignalP"/>
    </source>
</evidence>
<evidence type="ECO:0008006" key="7">
    <source>
        <dbReference type="Google" id="ProtNLM"/>
    </source>
</evidence>
<dbReference type="SUPFAM" id="SSF56235">
    <property type="entry name" value="N-terminal nucleophile aminohydrolases (Ntn hydrolases)"/>
    <property type="match status" value="1"/>
</dbReference>
<accession>A0ABQ4CQ45</accession>
<name>A0ABQ4CQ45_9ACTN</name>
<keyword evidence="2" id="KW-0378">Hydrolase</keyword>
<dbReference type="InterPro" id="IPR002692">
    <property type="entry name" value="S45"/>
</dbReference>
<sequence length="689" mass="73463">MRRSRVALLSVGTLVAGLLAVAPAPAPAHADQRMPELRAPASVVRDVDGVPHLTTTNAHDLFFLQGWVHADDRLFQMDVARRRVSGTLAELIGGSALPSDVQMRTLGMRRAAERGLAVLSAPTREALRAYAEGVNAWIARNRLPGQYAAAQVTRVQAWTPVDSLVVAKGLAFGLSFDLDIDRTTAVRAYTAAGLDGHTAWFGDLSPFQPFTTASPVLDSTGRPAAAPARGPTAAARDVPAGVARMAADYLARAEQAPLIAAALNRSGERGSNTWVIGGRHTATGRPILASDPHLGLEFPAIAHPIDLTGGGFDVRGDSLPGVPFVILGQNRTVAFGSTQHFVDVTDTFVEQIRADTASPSGLSTVYRGRLEPVLAIDETFRVNPRAPGRTDALDVVPAGGAIPARTLIVPRRNNGPLLTVDTAAGTALSVQYAGFSPTTEVESFRRMNLARDVTDFRAALQHFDLGGQHFVYADVRGTIAYFTNAEVPVREDLQAGAVRGNPPYLLRDGTGGNEWLPVRNPQPHQALPYEILPFDELPQVVDPPAGFIVSANNDPTGTTFDNDVLDQRRPGGGIFYLSFFHNGFRAGRITAMVRAAIARGRVTADDVIAMQADVTALDGQFFTPLITGALDRAAGSGTPELAALARDPRVVEAVGRLGKWRHTYPTGIAEGYDASDRAGRLEPPSRQEV</sequence>
<dbReference type="Gene3D" id="3.60.20.10">
    <property type="entry name" value="Glutamine Phosphoribosylpyrophosphate, subunit 1, domain 1"/>
    <property type="match status" value="1"/>
</dbReference>
<dbReference type="InterPro" id="IPR029055">
    <property type="entry name" value="Ntn_hydrolases_N"/>
</dbReference>
<dbReference type="PROSITE" id="PS51318">
    <property type="entry name" value="TAT"/>
    <property type="match status" value="1"/>
</dbReference>
<evidence type="ECO:0000313" key="5">
    <source>
        <dbReference type="EMBL" id="GIF73389.1"/>
    </source>
</evidence>
<protein>
    <recommendedName>
        <fullName evidence="7">Penicillin amidase</fullName>
    </recommendedName>
</protein>
<comment type="caution">
    <text evidence="5">The sequence shown here is derived from an EMBL/GenBank/DDBJ whole genome shotgun (WGS) entry which is preliminary data.</text>
</comment>
<organism evidence="5 6">
    <name type="scientific">Asanoa siamensis</name>
    <dbReference type="NCBI Taxonomy" id="926357"/>
    <lineage>
        <taxon>Bacteria</taxon>
        <taxon>Bacillati</taxon>
        <taxon>Actinomycetota</taxon>
        <taxon>Actinomycetes</taxon>
        <taxon>Micromonosporales</taxon>
        <taxon>Micromonosporaceae</taxon>
        <taxon>Asanoa</taxon>
    </lineage>
</organism>
<comment type="similarity">
    <text evidence="1">Belongs to the peptidase S45 family.</text>
</comment>
<feature type="chain" id="PRO_5045238665" description="Penicillin amidase" evidence="4">
    <location>
        <begin position="31"/>
        <end position="689"/>
    </location>
</feature>
<keyword evidence="6" id="KW-1185">Reference proteome</keyword>
<reference evidence="5 6" key="1">
    <citation type="submission" date="2021-01" db="EMBL/GenBank/DDBJ databases">
        <title>Whole genome shotgun sequence of Asanoa siamensis NBRC 107932.</title>
        <authorList>
            <person name="Komaki H."/>
            <person name="Tamura T."/>
        </authorList>
    </citation>
    <scope>NUCLEOTIDE SEQUENCE [LARGE SCALE GENOMIC DNA]</scope>
    <source>
        <strain evidence="5 6">NBRC 107932</strain>
    </source>
</reference>
<gene>
    <name evidence="5" type="ORF">Asi02nite_29070</name>
</gene>
<evidence type="ECO:0000256" key="1">
    <source>
        <dbReference type="ARBA" id="ARBA00006586"/>
    </source>
</evidence>
<evidence type="ECO:0000256" key="3">
    <source>
        <dbReference type="ARBA" id="ARBA00023145"/>
    </source>
</evidence>
<evidence type="ECO:0000256" key="2">
    <source>
        <dbReference type="ARBA" id="ARBA00022801"/>
    </source>
</evidence>
<keyword evidence="4" id="KW-0732">Signal</keyword>
<dbReference type="InterPro" id="IPR043147">
    <property type="entry name" value="Penicillin_amidase_A-knob"/>
</dbReference>
<dbReference type="EMBL" id="BONE01000020">
    <property type="protein sequence ID" value="GIF73389.1"/>
    <property type="molecule type" value="Genomic_DNA"/>
</dbReference>
<dbReference type="PIRSF" id="PIRSF001227">
    <property type="entry name" value="Pen_acylase"/>
    <property type="match status" value="1"/>
</dbReference>
<dbReference type="InterPro" id="IPR006311">
    <property type="entry name" value="TAT_signal"/>
</dbReference>
<dbReference type="InterPro" id="IPR023343">
    <property type="entry name" value="Penicillin_amidase_dom1"/>
</dbReference>
<keyword evidence="3" id="KW-0865">Zymogen</keyword>